<accession>A0A4Y2EMK5</accession>
<dbReference type="AlphaFoldDB" id="A0A4Y2EMK5"/>
<dbReference type="Proteomes" id="UP000499080">
    <property type="component" value="Unassembled WGS sequence"/>
</dbReference>
<evidence type="ECO:0000313" key="2">
    <source>
        <dbReference type="Proteomes" id="UP000499080"/>
    </source>
</evidence>
<organism evidence="1 2">
    <name type="scientific">Araneus ventricosus</name>
    <name type="common">Orbweaver spider</name>
    <name type="synonym">Epeira ventricosa</name>
    <dbReference type="NCBI Taxonomy" id="182803"/>
    <lineage>
        <taxon>Eukaryota</taxon>
        <taxon>Metazoa</taxon>
        <taxon>Ecdysozoa</taxon>
        <taxon>Arthropoda</taxon>
        <taxon>Chelicerata</taxon>
        <taxon>Arachnida</taxon>
        <taxon>Araneae</taxon>
        <taxon>Araneomorphae</taxon>
        <taxon>Entelegynae</taxon>
        <taxon>Araneoidea</taxon>
        <taxon>Araneidae</taxon>
        <taxon>Araneus</taxon>
    </lineage>
</organism>
<protein>
    <submittedName>
        <fullName evidence="1">Uncharacterized protein</fullName>
    </submittedName>
</protein>
<evidence type="ECO:0000313" key="1">
    <source>
        <dbReference type="EMBL" id="GBM30091.1"/>
    </source>
</evidence>
<proteinExistence type="predicted"/>
<dbReference type="EMBL" id="BGPR01000652">
    <property type="protein sequence ID" value="GBM30091.1"/>
    <property type="molecule type" value="Genomic_DNA"/>
</dbReference>
<name>A0A4Y2EMK5_ARAVE</name>
<reference evidence="1 2" key="1">
    <citation type="journal article" date="2019" name="Sci. Rep.">
        <title>Orb-weaving spider Araneus ventricosus genome elucidates the spidroin gene catalogue.</title>
        <authorList>
            <person name="Kono N."/>
            <person name="Nakamura H."/>
            <person name="Ohtoshi R."/>
            <person name="Moran D.A.P."/>
            <person name="Shinohara A."/>
            <person name="Yoshida Y."/>
            <person name="Fujiwara M."/>
            <person name="Mori M."/>
            <person name="Tomita M."/>
            <person name="Arakawa K."/>
        </authorList>
    </citation>
    <scope>NUCLEOTIDE SEQUENCE [LARGE SCALE GENOMIC DNA]</scope>
</reference>
<comment type="caution">
    <text evidence="1">The sequence shown here is derived from an EMBL/GenBank/DDBJ whole genome shotgun (WGS) entry which is preliminary data.</text>
</comment>
<keyword evidence="2" id="KW-1185">Reference proteome</keyword>
<sequence length="99" mass="11127">MSEGLYEIPVVPDEELLAPLFIARVREIPGIFETFRQSLHRRCQACMTLLVVAVLNIFAKLSDDVASAYDLALVPSDRVRKELENNTNKALDAIANKLR</sequence>
<gene>
    <name evidence="1" type="ORF">AVEN_78496_1</name>
</gene>